<dbReference type="Pfam" id="PF05175">
    <property type="entry name" value="MTS"/>
    <property type="match status" value="1"/>
</dbReference>
<dbReference type="Gene3D" id="1.25.40.10">
    <property type="entry name" value="Tetratricopeptide repeat domain"/>
    <property type="match status" value="1"/>
</dbReference>
<organism evidence="8">
    <name type="scientific">Menopon gallinae</name>
    <name type="common">poultry shaft louse</name>
    <dbReference type="NCBI Taxonomy" id="328185"/>
    <lineage>
        <taxon>Eukaryota</taxon>
        <taxon>Metazoa</taxon>
        <taxon>Ecdysozoa</taxon>
        <taxon>Arthropoda</taxon>
        <taxon>Hexapoda</taxon>
        <taxon>Insecta</taxon>
        <taxon>Pterygota</taxon>
        <taxon>Neoptera</taxon>
        <taxon>Paraneoptera</taxon>
        <taxon>Psocodea</taxon>
        <taxon>Troctomorpha</taxon>
        <taxon>Phthiraptera</taxon>
        <taxon>Amblycera</taxon>
        <taxon>Menoponidae</taxon>
        <taxon>Menopon</taxon>
    </lineage>
</organism>
<dbReference type="InterPro" id="IPR019734">
    <property type="entry name" value="TPR_rpt"/>
</dbReference>
<comment type="caution">
    <text evidence="8">The sequence shown here is derived from an EMBL/GenBank/DDBJ whole genome shotgun (WGS) entry which is preliminary data.</text>
</comment>
<keyword evidence="6" id="KW-0378">Hydrolase</keyword>
<dbReference type="Gene3D" id="3.60.21.10">
    <property type="match status" value="1"/>
</dbReference>
<dbReference type="InterPro" id="IPR002052">
    <property type="entry name" value="DNA_methylase_N6_adenine_CS"/>
</dbReference>
<evidence type="ECO:0000256" key="1">
    <source>
        <dbReference type="ARBA" id="ARBA00001936"/>
    </source>
</evidence>
<dbReference type="PANTHER" id="PTHR45668:SF5">
    <property type="entry name" value="SERINE_THREONINE-PROTEIN PHOSPHATASE 5"/>
    <property type="match status" value="1"/>
</dbReference>
<dbReference type="GO" id="GO:0004722">
    <property type="term" value="F:protein serine/threonine phosphatase activity"/>
    <property type="evidence" value="ECO:0007669"/>
    <property type="project" value="UniProtKB-EC"/>
</dbReference>
<comment type="similarity">
    <text evidence="2">Belongs to the PPP phosphatase family. PP-5 (PP-T) subfamily.</text>
</comment>
<name>A0AAW2H791_9NEOP</name>
<dbReference type="EMBL" id="JARGDH010000006">
    <property type="protein sequence ID" value="KAL0265652.1"/>
    <property type="molecule type" value="Genomic_DNA"/>
</dbReference>
<reference evidence="8" key="1">
    <citation type="journal article" date="2024" name="Gigascience">
        <title>Chromosome-level genome of the poultry shaft louse Menopon gallinae provides insight into the host-switching and adaptive evolution of parasitic lice.</title>
        <authorList>
            <person name="Xu Y."/>
            <person name="Ma L."/>
            <person name="Liu S."/>
            <person name="Liang Y."/>
            <person name="Liu Q."/>
            <person name="He Z."/>
            <person name="Tian L."/>
            <person name="Duan Y."/>
            <person name="Cai W."/>
            <person name="Li H."/>
            <person name="Song F."/>
        </authorList>
    </citation>
    <scope>NUCLEOTIDE SEQUENCE</scope>
    <source>
        <strain evidence="8">Cailab_2023a</strain>
    </source>
</reference>
<dbReference type="GO" id="GO:0008757">
    <property type="term" value="F:S-adenosylmethionine-dependent methyltransferase activity"/>
    <property type="evidence" value="ECO:0007669"/>
    <property type="project" value="UniProtKB-ARBA"/>
</dbReference>
<dbReference type="PROSITE" id="PS00125">
    <property type="entry name" value="SER_THR_PHOSPHATASE"/>
    <property type="match status" value="1"/>
</dbReference>
<keyword evidence="5" id="KW-0802">TPR repeat</keyword>
<dbReference type="SUPFAM" id="SSF56300">
    <property type="entry name" value="Metallo-dependent phosphatases"/>
    <property type="match status" value="1"/>
</dbReference>
<comment type="cofactor">
    <cofactor evidence="1">
        <name>Mn(2+)</name>
        <dbReference type="ChEBI" id="CHEBI:29035"/>
    </cofactor>
</comment>
<protein>
    <recommendedName>
        <fullName evidence="6">Serine/threonine-protein phosphatase</fullName>
        <ecNumber evidence="6">3.1.3.16</ecNumber>
    </recommendedName>
</protein>
<dbReference type="InterPro" id="IPR007848">
    <property type="entry name" value="Small_mtfrase_dom"/>
</dbReference>
<dbReference type="PROSITE" id="PS00092">
    <property type="entry name" value="N6_MTASE"/>
    <property type="match status" value="1"/>
</dbReference>
<dbReference type="GO" id="GO:0046872">
    <property type="term" value="F:metal ion binding"/>
    <property type="evidence" value="ECO:0007669"/>
    <property type="project" value="UniProtKB-KW"/>
</dbReference>
<evidence type="ECO:0000259" key="7">
    <source>
        <dbReference type="PROSITE" id="PS00125"/>
    </source>
</evidence>
<evidence type="ECO:0000256" key="4">
    <source>
        <dbReference type="ARBA" id="ARBA00023211"/>
    </source>
</evidence>
<dbReference type="InterPro" id="IPR004843">
    <property type="entry name" value="Calcineurin-like_PHP"/>
</dbReference>
<dbReference type="CDD" id="cd02440">
    <property type="entry name" value="AdoMet_MTases"/>
    <property type="match status" value="1"/>
</dbReference>
<dbReference type="GO" id="GO:0003676">
    <property type="term" value="F:nucleic acid binding"/>
    <property type="evidence" value="ECO:0007669"/>
    <property type="project" value="InterPro"/>
</dbReference>
<dbReference type="InterPro" id="IPR029052">
    <property type="entry name" value="Metallo-depent_PP-like"/>
</dbReference>
<dbReference type="InterPro" id="IPR051134">
    <property type="entry name" value="PPP_phosphatase"/>
</dbReference>
<evidence type="ECO:0000256" key="3">
    <source>
        <dbReference type="ARBA" id="ARBA00022723"/>
    </source>
</evidence>
<dbReference type="InterPro" id="IPR006186">
    <property type="entry name" value="Ser/Thr-sp_prot-phosphatase"/>
</dbReference>
<gene>
    <name evidence="8" type="ORF">PYX00_011366</name>
</gene>
<feature type="domain" description="Serine/threonine specific protein phosphatases" evidence="7">
    <location>
        <begin position="272"/>
        <end position="277"/>
    </location>
</feature>
<evidence type="ECO:0000313" key="8">
    <source>
        <dbReference type="EMBL" id="KAL0265652.1"/>
    </source>
</evidence>
<keyword evidence="3" id="KW-0479">Metal-binding</keyword>
<dbReference type="SUPFAM" id="SSF53335">
    <property type="entry name" value="S-adenosyl-L-methionine-dependent methyltransferases"/>
    <property type="match status" value="1"/>
</dbReference>
<dbReference type="SUPFAM" id="SSF48452">
    <property type="entry name" value="TPR-like"/>
    <property type="match status" value="1"/>
</dbReference>
<dbReference type="InterPro" id="IPR029063">
    <property type="entry name" value="SAM-dependent_MTases_sf"/>
</dbReference>
<dbReference type="PRINTS" id="PR00114">
    <property type="entry name" value="STPHPHTASE"/>
</dbReference>
<dbReference type="SMART" id="SM00156">
    <property type="entry name" value="PP2Ac"/>
    <property type="match status" value="1"/>
</dbReference>
<dbReference type="Gene3D" id="3.40.50.150">
    <property type="entry name" value="Vaccinia Virus protein VP39"/>
    <property type="match status" value="1"/>
</dbReference>
<dbReference type="PROSITE" id="PS50005">
    <property type="entry name" value="TPR"/>
    <property type="match status" value="1"/>
</dbReference>
<dbReference type="GO" id="GO:0032259">
    <property type="term" value="P:methylation"/>
    <property type="evidence" value="ECO:0007669"/>
    <property type="project" value="InterPro"/>
</dbReference>
<evidence type="ECO:0000256" key="5">
    <source>
        <dbReference type="PROSITE-ProRule" id="PRU00339"/>
    </source>
</evidence>
<dbReference type="Pfam" id="PF00149">
    <property type="entry name" value="Metallophos"/>
    <property type="match status" value="1"/>
</dbReference>
<dbReference type="AlphaFoldDB" id="A0AAW2H791"/>
<sequence length="674" mass="74905">MDFGGERINGNTYFKQQKYEKALEIYMGACMKAESVLGEMRTQGTAATDSAKDLCDQISLLYFNISVSYTKLGFFENALRFIDKALGLKHSDKFLGRKALVYAKMGNYRAALQICNGVTDRNECKAVQPVRCADLEDMFKLINYPHDLSFEHRYCQEELLVDEGLIASVTREFREGRVLPTKLICAILREGYAVLSNLDNVAFIDTSLPVYVFGDTHGQYFDILPAIKKIGMRNEVRVVFNGDFVDRGENSVENFILVLLLKLVFPDKVFLNRGNHEFDDLNRIMGFAAEIKEKYRLMHDIVYLFFSKVFSMLPVATVVNRKVFIAHGGLPAEPMLIRDIQAIRRNVQGSCSDSKLVGLMWSDPGEIDETMPSKRGVGVTFGKNITQRFLQQNNLRLLVRSHEFVTNGFASHHGGRAVTIFSAPNYCQSKKSAGCSTKMFSACPWYAPRLCPCSRQPTPCFCTKERPQFTPMIPCDVYSPGEDTYALIDALERNTGALANKVVLEVGCGSGEVLCFLEKSARGALLVGTDTNGRALAVSRMRAEGCSYILADLLCCFNQELVDIVVFNPPYVETEDAGGTGIYSSYSGGEVGRAVIDRFVGSVKVPVVFLLLTRKNMPSEVIRALKGRGYASVVVVERRRILGETLVVVRAERHRPPPAMICCAYTGGGASGKL</sequence>
<evidence type="ECO:0000256" key="6">
    <source>
        <dbReference type="RuleBase" id="RU004273"/>
    </source>
</evidence>
<dbReference type="PANTHER" id="PTHR45668">
    <property type="entry name" value="SERINE/THREONINE-PROTEIN PHOSPHATASE 5-RELATED"/>
    <property type="match status" value="1"/>
</dbReference>
<feature type="repeat" description="TPR" evidence="5">
    <location>
        <begin position="59"/>
        <end position="92"/>
    </location>
</feature>
<dbReference type="EC" id="3.1.3.16" evidence="6"/>
<keyword evidence="4" id="KW-0464">Manganese</keyword>
<evidence type="ECO:0000256" key="2">
    <source>
        <dbReference type="ARBA" id="ARBA00008786"/>
    </source>
</evidence>
<dbReference type="InterPro" id="IPR011990">
    <property type="entry name" value="TPR-like_helical_dom_sf"/>
</dbReference>
<accession>A0AAW2H791</accession>
<proteinExistence type="inferred from homology"/>
<comment type="catalytic activity">
    <reaction evidence="6">
        <text>O-phospho-L-threonyl-[protein] + H2O = L-threonyl-[protein] + phosphate</text>
        <dbReference type="Rhea" id="RHEA:47004"/>
        <dbReference type="Rhea" id="RHEA-COMP:11060"/>
        <dbReference type="Rhea" id="RHEA-COMP:11605"/>
        <dbReference type="ChEBI" id="CHEBI:15377"/>
        <dbReference type="ChEBI" id="CHEBI:30013"/>
        <dbReference type="ChEBI" id="CHEBI:43474"/>
        <dbReference type="ChEBI" id="CHEBI:61977"/>
        <dbReference type="EC" id="3.1.3.16"/>
    </reaction>
</comment>